<sequence length="237" mass="24174">MTRNPQTVVITAHGQPSAPAPAEADLAATAAAVAAFLPGWDVRSATLAAAGRLEAMMEDGAVVYPFFMSRGYFTGTVLPARLQGRHCRLATPFGLASGLPEVAANAVRRAAADRGWTLGALNLMLAAHGSARGPRAAEAAEDFAARLRPLLPGCTLSLGYVEQDPRIKTAAASLPAQSVCLPFFAQAGDHVKQDLPEALEAACFSGIVLPVAGALPGAPALIAAAIRAASLDQDAAG</sequence>
<name>A0ABS7NCN1_9RHOB</name>
<evidence type="ECO:0000256" key="2">
    <source>
        <dbReference type="ARBA" id="ARBA00023239"/>
    </source>
</evidence>
<proteinExistence type="predicted"/>
<dbReference type="PANTHER" id="PTHR33542:SF3">
    <property type="entry name" value="SIROHYDROCHLORIN FERROCHELATASE, CHLOROPLASTIC"/>
    <property type="match status" value="1"/>
</dbReference>
<reference evidence="3 4" key="1">
    <citation type="submission" date="2021-06" db="EMBL/GenBank/DDBJ databases">
        <title>50 bacteria genomes isolated from Dapeng, Shenzhen, China.</title>
        <authorList>
            <person name="Zheng W."/>
            <person name="Yu S."/>
            <person name="Huang Y."/>
        </authorList>
    </citation>
    <scope>NUCLEOTIDE SEQUENCE [LARGE SCALE GENOMIC DNA]</scope>
    <source>
        <strain evidence="3 4">DP1N14-2</strain>
    </source>
</reference>
<comment type="caution">
    <text evidence="3">The sequence shown here is derived from an EMBL/GenBank/DDBJ whole genome shotgun (WGS) entry which is preliminary data.</text>
</comment>
<dbReference type="Gene3D" id="3.40.50.1400">
    <property type="match status" value="2"/>
</dbReference>
<dbReference type="SUPFAM" id="SSF53800">
    <property type="entry name" value="Chelatase"/>
    <property type="match status" value="1"/>
</dbReference>
<dbReference type="Proteomes" id="UP000766629">
    <property type="component" value="Unassembled WGS sequence"/>
</dbReference>
<accession>A0ABS7NCN1</accession>
<gene>
    <name evidence="3" type="ORF">KUV26_05670</name>
</gene>
<evidence type="ECO:0000313" key="3">
    <source>
        <dbReference type="EMBL" id="MBY6138920.1"/>
    </source>
</evidence>
<evidence type="ECO:0000256" key="1">
    <source>
        <dbReference type="ARBA" id="ARBA00022723"/>
    </source>
</evidence>
<keyword evidence="2" id="KW-0456">Lyase</keyword>
<dbReference type="RefSeq" id="WP_222507649.1">
    <property type="nucleotide sequence ID" value="NZ_JAHVJA010000002.1"/>
</dbReference>
<protein>
    <submittedName>
        <fullName evidence="3">CbiX/SirB N-terminal domain-containing protein</fullName>
    </submittedName>
</protein>
<dbReference type="Pfam" id="PF01903">
    <property type="entry name" value="CbiX"/>
    <property type="match status" value="1"/>
</dbReference>
<evidence type="ECO:0000313" key="4">
    <source>
        <dbReference type="Proteomes" id="UP000766629"/>
    </source>
</evidence>
<dbReference type="PANTHER" id="PTHR33542">
    <property type="entry name" value="SIROHYDROCHLORIN FERROCHELATASE, CHLOROPLASTIC"/>
    <property type="match status" value="1"/>
</dbReference>
<organism evidence="3 4">
    <name type="scientific">Leisingera daeponensis</name>
    <dbReference type="NCBI Taxonomy" id="405746"/>
    <lineage>
        <taxon>Bacteria</taxon>
        <taxon>Pseudomonadati</taxon>
        <taxon>Pseudomonadota</taxon>
        <taxon>Alphaproteobacteria</taxon>
        <taxon>Rhodobacterales</taxon>
        <taxon>Roseobacteraceae</taxon>
        <taxon>Leisingera</taxon>
    </lineage>
</organism>
<dbReference type="InterPro" id="IPR002762">
    <property type="entry name" value="CbiX-like"/>
</dbReference>
<dbReference type="InterPro" id="IPR050963">
    <property type="entry name" value="Sirohydro_Cobaltochel/CbiX"/>
</dbReference>
<dbReference type="EMBL" id="JAHVJA010000002">
    <property type="protein sequence ID" value="MBY6138920.1"/>
    <property type="molecule type" value="Genomic_DNA"/>
</dbReference>
<dbReference type="CDD" id="cd03416">
    <property type="entry name" value="CbiX_SirB_N"/>
    <property type="match status" value="1"/>
</dbReference>
<keyword evidence="1" id="KW-0479">Metal-binding</keyword>
<keyword evidence="4" id="KW-1185">Reference proteome</keyword>